<dbReference type="InterPro" id="IPR029044">
    <property type="entry name" value="Nucleotide-diphossugar_trans"/>
</dbReference>
<accession>A0A7M2WQR5</accession>
<evidence type="ECO:0000256" key="5">
    <source>
        <dbReference type="SAM" id="Phobius"/>
    </source>
</evidence>
<feature type="transmembrane region" description="Helical" evidence="5">
    <location>
        <begin position="357"/>
        <end position="376"/>
    </location>
</feature>
<dbReference type="RefSeq" id="WP_206290761.1">
    <property type="nucleotide sequence ID" value="NZ_CP063458.1"/>
</dbReference>
<dbReference type="InterPro" id="IPR039528">
    <property type="entry name" value="DPM1-like"/>
</dbReference>
<feature type="transmembrane region" description="Helical" evidence="5">
    <location>
        <begin position="293"/>
        <end position="314"/>
    </location>
</feature>
<dbReference type="GO" id="GO:0035269">
    <property type="term" value="P:protein O-linked glycosylation via mannose"/>
    <property type="evidence" value="ECO:0007669"/>
    <property type="project" value="TreeGrafter"/>
</dbReference>
<name>A0A7M2WQR5_9BACT</name>
<dbReference type="PANTHER" id="PTHR43398">
    <property type="entry name" value="DOLICHOL-PHOSPHATE MANNOSYLTRANSFERASE SUBUNIT 1"/>
    <property type="match status" value="1"/>
</dbReference>
<keyword evidence="8" id="KW-1185">Reference proteome</keyword>
<comment type="similarity">
    <text evidence="1">Belongs to the glycosyltransferase 2 family.</text>
</comment>
<proteinExistence type="inferred from homology"/>
<dbReference type="Gene3D" id="3.90.550.10">
    <property type="entry name" value="Spore Coat Polysaccharide Biosynthesis Protein SpsA, Chain A"/>
    <property type="match status" value="1"/>
</dbReference>
<dbReference type="EMBL" id="CP063458">
    <property type="protein sequence ID" value="QOV87848.1"/>
    <property type="molecule type" value="Genomic_DNA"/>
</dbReference>
<keyword evidence="2" id="KW-0328">Glycosyltransferase</keyword>
<evidence type="ECO:0000313" key="7">
    <source>
        <dbReference type="EMBL" id="QOV87848.1"/>
    </source>
</evidence>
<evidence type="ECO:0000256" key="3">
    <source>
        <dbReference type="ARBA" id="ARBA00022679"/>
    </source>
</evidence>
<evidence type="ECO:0000256" key="4">
    <source>
        <dbReference type="SAM" id="MobiDB-lite"/>
    </source>
</evidence>
<feature type="transmembrane region" description="Helical" evidence="5">
    <location>
        <begin position="320"/>
        <end position="336"/>
    </location>
</feature>
<evidence type="ECO:0000313" key="8">
    <source>
        <dbReference type="Proteomes" id="UP000593765"/>
    </source>
</evidence>
<dbReference type="AlphaFoldDB" id="A0A7M2WQR5"/>
<evidence type="ECO:0000256" key="2">
    <source>
        <dbReference type="ARBA" id="ARBA00022676"/>
    </source>
</evidence>
<dbReference type="GO" id="GO:0006506">
    <property type="term" value="P:GPI anchor biosynthetic process"/>
    <property type="evidence" value="ECO:0007669"/>
    <property type="project" value="TreeGrafter"/>
</dbReference>
<dbReference type="PANTHER" id="PTHR43398:SF1">
    <property type="entry name" value="DOLICHOL-PHOSPHATE MANNOSYLTRANSFERASE SUBUNIT 1"/>
    <property type="match status" value="1"/>
</dbReference>
<dbReference type="GO" id="GO:0006488">
    <property type="term" value="P:dolichol-linked oligosaccharide biosynthetic process"/>
    <property type="evidence" value="ECO:0007669"/>
    <property type="project" value="TreeGrafter"/>
</dbReference>
<keyword evidence="5" id="KW-1133">Transmembrane helix</keyword>
<sequence length="421" mass="45971">MPSPTPTTDPSTRPSLDVSIVVPALNEATNLPELARRVHSAMLAMSALPTMTSIDLGAHGRVPAAGEDGHPGTDGGGDARAPGVSYELLIVDDNSQDGTPAVCAELAKTYPLRLHVRPRPEDGLSGAVLEGFALARGRTLVVMDADLQHPPEKLPELIAAVEAGGAEFALGSRYVPGGSTAEKWSIARRINSWIATVLARPFAGPTRDPMSGFFALPRSVFERGKYLTPLGYKIGLELMCKCRVAAVKEVPIHFDTRSAGESKLTLKQQFRYLEHLSRLYDFCYPRLSPIVKFVLATGLGWLVGFAAYVLLLNLNAPPQVAIPAAYLATIATTLAFHFRYVRTQRKFLVTRSPWRDFAIVALGELIACTLANSYLLSRHWNIHTVELFVLTFAVATVARYALRKELMQDIRGLRKEKGRDS</sequence>
<evidence type="ECO:0000259" key="6">
    <source>
        <dbReference type="Pfam" id="PF00535"/>
    </source>
</evidence>
<feature type="domain" description="Glycosyltransferase 2-like" evidence="6">
    <location>
        <begin position="86"/>
        <end position="222"/>
    </location>
</feature>
<dbReference type="SUPFAM" id="SSF53448">
    <property type="entry name" value="Nucleotide-diphospho-sugar transferases"/>
    <property type="match status" value="1"/>
</dbReference>
<keyword evidence="5" id="KW-0472">Membrane</keyword>
<protein>
    <submittedName>
        <fullName evidence="7">Glycosyltransferase family 2 protein</fullName>
    </submittedName>
</protein>
<evidence type="ECO:0000256" key="1">
    <source>
        <dbReference type="ARBA" id="ARBA00006739"/>
    </source>
</evidence>
<feature type="region of interest" description="Disordered" evidence="4">
    <location>
        <begin position="59"/>
        <end position="80"/>
    </location>
</feature>
<dbReference type="CDD" id="cd06442">
    <property type="entry name" value="DPM1_like"/>
    <property type="match status" value="1"/>
</dbReference>
<dbReference type="InterPro" id="IPR001173">
    <property type="entry name" value="Glyco_trans_2-like"/>
</dbReference>
<dbReference type="GO" id="GO:0004582">
    <property type="term" value="F:dolichyl-phosphate beta-D-mannosyltransferase activity"/>
    <property type="evidence" value="ECO:0007669"/>
    <property type="project" value="InterPro"/>
</dbReference>
<dbReference type="Proteomes" id="UP000593765">
    <property type="component" value="Chromosome"/>
</dbReference>
<organism evidence="7 8">
    <name type="scientific">Humisphaera borealis</name>
    <dbReference type="NCBI Taxonomy" id="2807512"/>
    <lineage>
        <taxon>Bacteria</taxon>
        <taxon>Pseudomonadati</taxon>
        <taxon>Planctomycetota</taxon>
        <taxon>Phycisphaerae</taxon>
        <taxon>Tepidisphaerales</taxon>
        <taxon>Tepidisphaeraceae</taxon>
        <taxon>Humisphaera</taxon>
    </lineage>
</organism>
<dbReference type="Pfam" id="PF00535">
    <property type="entry name" value="Glycos_transf_2"/>
    <property type="match status" value="1"/>
</dbReference>
<keyword evidence="5" id="KW-0812">Transmembrane</keyword>
<dbReference type="KEGG" id="hbs:IPV69_16345"/>
<dbReference type="GO" id="GO:0016020">
    <property type="term" value="C:membrane"/>
    <property type="evidence" value="ECO:0007669"/>
    <property type="project" value="GOC"/>
</dbReference>
<feature type="transmembrane region" description="Helical" evidence="5">
    <location>
        <begin position="382"/>
        <end position="402"/>
    </location>
</feature>
<gene>
    <name evidence="7" type="ORF">IPV69_16345</name>
</gene>
<reference evidence="7 8" key="1">
    <citation type="submission" date="2020-10" db="EMBL/GenBank/DDBJ databases">
        <title>Wide distribution of Phycisphaera-like planctomycetes from WD2101 soil group in peatlands and genome analysis of the first cultivated representative.</title>
        <authorList>
            <person name="Dedysh S.N."/>
            <person name="Beletsky A.V."/>
            <person name="Ivanova A."/>
            <person name="Kulichevskaya I.S."/>
            <person name="Suzina N.E."/>
            <person name="Philippov D.A."/>
            <person name="Rakitin A.L."/>
            <person name="Mardanov A.V."/>
            <person name="Ravin N.V."/>
        </authorList>
    </citation>
    <scope>NUCLEOTIDE SEQUENCE [LARGE SCALE GENOMIC DNA]</scope>
    <source>
        <strain evidence="7 8">M1803</strain>
    </source>
</reference>
<keyword evidence="3" id="KW-0808">Transferase</keyword>